<evidence type="ECO:0000313" key="1">
    <source>
        <dbReference type="EMBL" id="NXX66855.1"/>
    </source>
</evidence>
<keyword evidence="1" id="KW-0378">Hydrolase</keyword>
<sequence length="87" mass="9888">GFFCNTEADFNDWCQQIKKLSLVRGALPMFELVERQPSHFSNPDVLNLTPGEATREGQLRVSPSLWLSANHVELHDDFWYVAVPTGI</sequence>
<protein>
    <submittedName>
        <fullName evidence="1">ATG4B protease</fullName>
    </submittedName>
</protein>
<dbReference type="GO" id="GO:0006508">
    <property type="term" value="P:proteolysis"/>
    <property type="evidence" value="ECO:0007669"/>
    <property type="project" value="UniProtKB-KW"/>
</dbReference>
<accession>A0A852JPB8</accession>
<gene>
    <name evidence="1" type="primary">Atg4b</name>
    <name evidence="1" type="ORF">SPIPAS_R09370</name>
</gene>
<organism evidence="1 2">
    <name type="scientific">Spizella passerina</name>
    <name type="common">Chipping sparrow</name>
    <dbReference type="NCBI Taxonomy" id="40210"/>
    <lineage>
        <taxon>Eukaryota</taxon>
        <taxon>Metazoa</taxon>
        <taxon>Chordata</taxon>
        <taxon>Craniata</taxon>
        <taxon>Vertebrata</taxon>
        <taxon>Euteleostomi</taxon>
        <taxon>Archelosauria</taxon>
        <taxon>Archosauria</taxon>
        <taxon>Dinosauria</taxon>
        <taxon>Saurischia</taxon>
        <taxon>Theropoda</taxon>
        <taxon>Coelurosauria</taxon>
        <taxon>Aves</taxon>
        <taxon>Neognathae</taxon>
        <taxon>Neoaves</taxon>
        <taxon>Telluraves</taxon>
        <taxon>Australaves</taxon>
        <taxon>Passeriformes</taxon>
        <taxon>Passerellidae</taxon>
        <taxon>Spizella</taxon>
    </lineage>
</organism>
<comment type="caution">
    <text evidence="1">The sequence shown here is derived from an EMBL/GenBank/DDBJ whole genome shotgun (WGS) entry which is preliminary data.</text>
</comment>
<dbReference type="AlphaFoldDB" id="A0A852JPB8"/>
<evidence type="ECO:0000313" key="2">
    <source>
        <dbReference type="Proteomes" id="UP000618746"/>
    </source>
</evidence>
<keyword evidence="2" id="KW-1185">Reference proteome</keyword>
<dbReference type="EMBL" id="WBNQ01030193">
    <property type="protein sequence ID" value="NXX66855.1"/>
    <property type="molecule type" value="Genomic_DNA"/>
</dbReference>
<feature type="non-terminal residue" evidence="1">
    <location>
        <position position="1"/>
    </location>
</feature>
<proteinExistence type="predicted"/>
<dbReference type="Proteomes" id="UP000618746">
    <property type="component" value="Unassembled WGS sequence"/>
</dbReference>
<feature type="non-terminal residue" evidence="1">
    <location>
        <position position="87"/>
    </location>
</feature>
<dbReference type="GO" id="GO:0008233">
    <property type="term" value="F:peptidase activity"/>
    <property type="evidence" value="ECO:0007669"/>
    <property type="project" value="UniProtKB-KW"/>
</dbReference>
<keyword evidence="1" id="KW-0645">Protease</keyword>
<reference evidence="1" key="1">
    <citation type="submission" date="2020-02" db="EMBL/GenBank/DDBJ databases">
        <title>Bird 10,000 Genomes (B10K) Project - Family phase.</title>
        <authorList>
            <person name="Zhang G."/>
        </authorList>
    </citation>
    <scope>NUCLEOTIDE SEQUENCE</scope>
    <source>
        <strain evidence="1">B10K-DU-023-52</strain>
        <tissue evidence="1">Mixed tissue sample</tissue>
    </source>
</reference>
<name>A0A852JPB8_SPIPA</name>
<dbReference type="OrthoDB" id="2960936at2759"/>